<keyword evidence="4" id="KW-0963">Cytoplasm</keyword>
<evidence type="ECO:0000256" key="2">
    <source>
        <dbReference type="ARBA" id="ARBA00005312"/>
    </source>
</evidence>
<dbReference type="PANTHER" id="PTHR43450:SF1">
    <property type="entry name" value="ASPARTATE--TRNA LIGASE, CYTOPLASMIC"/>
    <property type="match status" value="1"/>
</dbReference>
<dbReference type="HOGENOM" id="CLU_004553_2_1_1"/>
<dbReference type="STRING" id="1072389.K1XHP8"/>
<dbReference type="GO" id="GO:0005524">
    <property type="term" value="F:ATP binding"/>
    <property type="evidence" value="ECO:0007669"/>
    <property type="project" value="UniProtKB-KW"/>
</dbReference>
<dbReference type="FunFam" id="3.30.930.10:FF:000038">
    <property type="entry name" value="Aspartate--tRNA ligase"/>
    <property type="match status" value="1"/>
</dbReference>
<dbReference type="Gene3D" id="2.40.50.140">
    <property type="entry name" value="Nucleic acid-binding proteins"/>
    <property type="match status" value="1"/>
</dbReference>
<keyword evidence="5 14" id="KW-0436">Ligase</keyword>
<comment type="similarity">
    <text evidence="2">Belongs to the class-II aminoacyl-tRNA synthetase family. Type 2 subfamily.</text>
</comment>
<dbReference type="HAMAP" id="MF_02075">
    <property type="entry name" value="Asp_tRNA_synth_type2"/>
    <property type="match status" value="1"/>
</dbReference>
<dbReference type="eggNOG" id="KOG0556">
    <property type="taxonomic scope" value="Eukaryota"/>
</dbReference>
<evidence type="ECO:0000256" key="1">
    <source>
        <dbReference type="ARBA" id="ARBA00004496"/>
    </source>
</evidence>
<dbReference type="SUPFAM" id="SSF55681">
    <property type="entry name" value="Class II aaRS and biotin synthetases"/>
    <property type="match status" value="1"/>
</dbReference>
<dbReference type="Gene3D" id="3.30.930.10">
    <property type="entry name" value="Bira Bifunctional Protein, Domain 2"/>
    <property type="match status" value="1"/>
</dbReference>
<keyword evidence="9" id="KW-0030">Aminoacyl-tRNA synthetase</keyword>
<dbReference type="AlphaFoldDB" id="K1XHP8"/>
<dbReference type="GO" id="GO:0004815">
    <property type="term" value="F:aspartate-tRNA ligase activity"/>
    <property type="evidence" value="ECO:0007669"/>
    <property type="project" value="UniProtKB-EC"/>
</dbReference>
<dbReference type="PROSITE" id="PS50862">
    <property type="entry name" value="AA_TRNA_LIGASE_II"/>
    <property type="match status" value="1"/>
</dbReference>
<evidence type="ECO:0000313" key="14">
    <source>
        <dbReference type="EMBL" id="EKD11984.1"/>
    </source>
</evidence>
<evidence type="ECO:0000256" key="9">
    <source>
        <dbReference type="ARBA" id="ARBA00023146"/>
    </source>
</evidence>
<evidence type="ECO:0000256" key="12">
    <source>
        <dbReference type="SAM" id="MobiDB-lite"/>
    </source>
</evidence>
<dbReference type="GO" id="GO:0006422">
    <property type="term" value="P:aspartyl-tRNA aminoacylation"/>
    <property type="evidence" value="ECO:0007669"/>
    <property type="project" value="InterPro"/>
</dbReference>
<dbReference type="SUPFAM" id="SSF50249">
    <property type="entry name" value="Nucleic acid-binding proteins"/>
    <property type="match status" value="1"/>
</dbReference>
<dbReference type="InterPro" id="IPR006195">
    <property type="entry name" value="aa-tRNA-synth_II"/>
</dbReference>
<feature type="compositionally biased region" description="Low complexity" evidence="12">
    <location>
        <begin position="19"/>
        <end position="45"/>
    </location>
</feature>
<accession>K1XHP8</accession>
<evidence type="ECO:0000256" key="3">
    <source>
        <dbReference type="ARBA" id="ARBA00012841"/>
    </source>
</evidence>
<sequence length="602" mass="65282">MADSTKDTSSVPKDPALTPTPSTTVADSSSSQAAAAPSPDGAADAPSKKGAKKAEAKAKKEAEKLRKQQEREALAAASAASSSSEDLAKDNYGQLTHATPRIAAGQVHLRDLGEGDVGRTVKVRAWIQNARMQGAKMAFVELREEGGWTVQGVVAVGSAAGAGDQEGKGKGEGEVSKQMVKWIEGLKLESFVSVEASVKKPLEPVKSCRVSGLELHLSKVFLVAAAPEMLGLGLGPASRAVGSLAEEESLEEKAQALAVTEGTPIASLATHLNNPAMHKRAPVSQAIADIRIAVEDLFCDYLRSQRFKKFHPPSLIGAASEGGANVFRLPYFGEEAYLAQSPQFYKQFEIAGGRKRVYCVGPVFRAENSNTPRHMTEFIGLDLEMEIEEHYHEVLHMLEAVLLHIFKGLTEHHREEIELIRSVYPSDEFLLPEPGKEVRLTFAEGQALLRAEGPPEFAHVSDDEDMSTAQEKALGALVRQKFHTDFYVLDKFPVGARPFYAMPDPEDPRVTNAYDFMMRGQEILSGGQRLHLPAELEATIRAKGLDPNQPGIKEYVDVFKSVGVPPHGGGGIGLDRVVAWYLNLPSVHLVCDYPRTPKRLSP</sequence>
<feature type="region of interest" description="Disordered" evidence="12">
    <location>
        <begin position="1"/>
        <end position="87"/>
    </location>
</feature>
<evidence type="ECO:0000259" key="13">
    <source>
        <dbReference type="PROSITE" id="PS50862"/>
    </source>
</evidence>
<proteinExistence type="inferred from homology"/>
<dbReference type="EMBL" id="JH921471">
    <property type="protein sequence ID" value="EKD11984.1"/>
    <property type="molecule type" value="Genomic_DNA"/>
</dbReference>
<feature type="compositionally biased region" description="Low complexity" evidence="12">
    <location>
        <begin position="75"/>
        <end position="84"/>
    </location>
</feature>
<evidence type="ECO:0000256" key="8">
    <source>
        <dbReference type="ARBA" id="ARBA00022917"/>
    </source>
</evidence>
<dbReference type="GO" id="GO:0017101">
    <property type="term" value="C:aminoacyl-tRNA synthetase multienzyme complex"/>
    <property type="evidence" value="ECO:0007669"/>
    <property type="project" value="TreeGrafter"/>
</dbReference>
<evidence type="ECO:0000256" key="10">
    <source>
        <dbReference type="ARBA" id="ARBA00047904"/>
    </source>
</evidence>
<dbReference type="InterPro" id="IPR002312">
    <property type="entry name" value="Asp/Asn-tRNA-synth_IIb"/>
</dbReference>
<dbReference type="InParanoid" id="K1XHP8"/>
<feature type="compositionally biased region" description="Basic and acidic residues" evidence="12">
    <location>
        <begin position="52"/>
        <end position="73"/>
    </location>
</feature>
<dbReference type="EC" id="6.1.1.12" evidence="3"/>
<evidence type="ECO:0000256" key="6">
    <source>
        <dbReference type="ARBA" id="ARBA00022741"/>
    </source>
</evidence>
<comment type="catalytic activity">
    <reaction evidence="10">
        <text>tRNA(Asp) + L-aspartate + ATP = L-aspartyl-tRNA(Asp) + AMP + diphosphate</text>
        <dbReference type="Rhea" id="RHEA:19649"/>
        <dbReference type="Rhea" id="RHEA-COMP:9660"/>
        <dbReference type="Rhea" id="RHEA-COMP:9678"/>
        <dbReference type="ChEBI" id="CHEBI:29991"/>
        <dbReference type="ChEBI" id="CHEBI:30616"/>
        <dbReference type="ChEBI" id="CHEBI:33019"/>
        <dbReference type="ChEBI" id="CHEBI:78442"/>
        <dbReference type="ChEBI" id="CHEBI:78516"/>
        <dbReference type="ChEBI" id="CHEBI:456215"/>
        <dbReference type="EC" id="6.1.1.12"/>
    </reaction>
</comment>
<dbReference type="FunCoup" id="K1XHP8">
    <property type="interactions" value="1158"/>
</dbReference>
<dbReference type="CDD" id="cd04320">
    <property type="entry name" value="AspRS_cyto_N"/>
    <property type="match status" value="1"/>
</dbReference>
<dbReference type="InterPro" id="IPR004364">
    <property type="entry name" value="Aa-tRNA-synt_II"/>
</dbReference>
<dbReference type="Proteomes" id="UP000006753">
    <property type="component" value="Unassembled WGS sequence"/>
</dbReference>
<evidence type="ECO:0000256" key="4">
    <source>
        <dbReference type="ARBA" id="ARBA00022490"/>
    </source>
</evidence>
<reference evidence="14 15" key="1">
    <citation type="journal article" date="2012" name="BMC Genomics">
        <title>Sequencing the genome of Marssonina brunnea reveals fungus-poplar co-evolution.</title>
        <authorList>
            <person name="Zhu S."/>
            <person name="Cao Y.-Z."/>
            <person name="Jiang C."/>
            <person name="Tan B.-Y."/>
            <person name="Wang Z."/>
            <person name="Feng S."/>
            <person name="Zhang L."/>
            <person name="Su X.-H."/>
            <person name="Brejova B."/>
            <person name="Vinar T."/>
            <person name="Xu M."/>
            <person name="Wang M.-X."/>
            <person name="Zhang S.-G."/>
            <person name="Huang M.-R."/>
            <person name="Wu R."/>
            <person name="Zhou Y."/>
        </authorList>
    </citation>
    <scope>NUCLEOTIDE SEQUENCE [LARGE SCALE GENOMIC DNA]</scope>
    <source>
        <strain evidence="14 15">MB_m1</strain>
    </source>
</reference>
<dbReference type="PANTHER" id="PTHR43450">
    <property type="entry name" value="ASPARTYL-TRNA SYNTHETASE"/>
    <property type="match status" value="1"/>
</dbReference>
<dbReference type="GeneID" id="18765782"/>
<evidence type="ECO:0000256" key="5">
    <source>
        <dbReference type="ARBA" id="ARBA00022598"/>
    </source>
</evidence>
<evidence type="ECO:0000256" key="11">
    <source>
        <dbReference type="ARBA" id="ARBA00070516"/>
    </source>
</evidence>
<evidence type="ECO:0000313" key="15">
    <source>
        <dbReference type="Proteomes" id="UP000006753"/>
    </source>
</evidence>
<dbReference type="GO" id="GO:0005829">
    <property type="term" value="C:cytosol"/>
    <property type="evidence" value="ECO:0007669"/>
    <property type="project" value="TreeGrafter"/>
</dbReference>
<organism evidence="14 15">
    <name type="scientific">Marssonina brunnea f. sp. multigermtubi (strain MB_m1)</name>
    <name type="common">Marssonina leaf spot fungus</name>
    <dbReference type="NCBI Taxonomy" id="1072389"/>
    <lineage>
        <taxon>Eukaryota</taxon>
        <taxon>Fungi</taxon>
        <taxon>Dikarya</taxon>
        <taxon>Ascomycota</taxon>
        <taxon>Pezizomycotina</taxon>
        <taxon>Leotiomycetes</taxon>
        <taxon>Helotiales</taxon>
        <taxon>Drepanopezizaceae</taxon>
        <taxon>Drepanopeziza</taxon>
    </lineage>
</organism>
<dbReference type="InterPro" id="IPR004523">
    <property type="entry name" value="Asp-tRNA_synthase_2"/>
</dbReference>
<dbReference type="KEGG" id="mbe:MBM_09847"/>
<keyword evidence="8" id="KW-0648">Protein biosynthesis</keyword>
<dbReference type="InterPro" id="IPR012340">
    <property type="entry name" value="NA-bd_OB-fold"/>
</dbReference>
<protein>
    <recommendedName>
        <fullName evidence="11">Probable aspartate--tRNA ligase, cytoplasmic</fullName>
        <ecNumber evidence="3">6.1.1.12</ecNumber>
    </recommendedName>
</protein>
<name>K1XHP8_MARBU</name>
<keyword evidence="15" id="KW-1185">Reference proteome</keyword>
<dbReference type="PRINTS" id="PR01042">
    <property type="entry name" value="TRNASYNTHASP"/>
</dbReference>
<keyword evidence="6" id="KW-0547">Nucleotide-binding</keyword>
<keyword evidence="7" id="KW-0067">ATP-binding</keyword>
<dbReference type="GO" id="GO:0003723">
    <property type="term" value="F:RNA binding"/>
    <property type="evidence" value="ECO:0007669"/>
    <property type="project" value="TreeGrafter"/>
</dbReference>
<dbReference type="InterPro" id="IPR045864">
    <property type="entry name" value="aa-tRNA-synth_II/BPL/LPL"/>
</dbReference>
<comment type="subcellular location">
    <subcellularLocation>
        <location evidence="1">Cytoplasm</location>
    </subcellularLocation>
</comment>
<dbReference type="OMA" id="WVHEIRD"/>
<gene>
    <name evidence="14" type="ORF">MBM_09847</name>
</gene>
<evidence type="ECO:0000256" key="7">
    <source>
        <dbReference type="ARBA" id="ARBA00022840"/>
    </source>
</evidence>
<dbReference type="Pfam" id="PF00152">
    <property type="entry name" value="tRNA-synt_2"/>
    <property type="match status" value="1"/>
</dbReference>
<dbReference type="OrthoDB" id="372395at2759"/>
<feature type="domain" description="Aminoacyl-transfer RNA synthetases class-II family profile" evidence="13">
    <location>
        <begin position="290"/>
        <end position="602"/>
    </location>
</feature>